<feature type="domain" description="C2H2-type" evidence="12">
    <location>
        <begin position="753"/>
        <end position="782"/>
    </location>
</feature>
<feature type="domain" description="C2H2-type" evidence="12">
    <location>
        <begin position="381"/>
        <end position="408"/>
    </location>
</feature>
<evidence type="ECO:0000256" key="8">
    <source>
        <dbReference type="PROSITE-ProRule" id="PRU00042"/>
    </source>
</evidence>
<evidence type="ECO:0000259" key="12">
    <source>
        <dbReference type="PROSITE" id="PS50157"/>
    </source>
</evidence>
<evidence type="ECO:0000313" key="15">
    <source>
        <dbReference type="RefSeq" id="XP_008474531.2"/>
    </source>
</evidence>
<dbReference type="FunFam" id="3.30.160.60:FF:000446">
    <property type="entry name" value="Zinc finger protein"/>
    <property type="match status" value="1"/>
</dbReference>
<dbReference type="PANTHER" id="PTHR14196:SF12">
    <property type="entry name" value="ZINC FINGER PROTEIN 208-LIKE"/>
    <property type="match status" value="1"/>
</dbReference>
<evidence type="ECO:0000256" key="7">
    <source>
        <dbReference type="ARBA" id="ARBA00023125"/>
    </source>
</evidence>
<dbReference type="InterPro" id="IPR012934">
    <property type="entry name" value="Znf_AD"/>
</dbReference>
<dbReference type="GO" id="GO:0005634">
    <property type="term" value="C:nucleus"/>
    <property type="evidence" value="ECO:0007669"/>
    <property type="project" value="InterPro"/>
</dbReference>
<feature type="region of interest" description="Disordered" evidence="11">
    <location>
        <begin position="107"/>
        <end position="149"/>
    </location>
</feature>
<keyword evidence="3" id="KW-0677">Repeat</keyword>
<accession>A0A1S3D4Y3</accession>
<feature type="binding site" evidence="9">
    <location>
        <position position="9"/>
    </location>
    <ligand>
        <name>Zn(2+)</name>
        <dbReference type="ChEBI" id="CHEBI:29105"/>
    </ligand>
</feature>
<dbReference type="FunFam" id="3.30.160.60:FF:000690">
    <property type="entry name" value="Zinc finger protein 354C"/>
    <property type="match status" value="1"/>
</dbReference>
<feature type="domain" description="C2H2-type" evidence="12">
    <location>
        <begin position="292"/>
        <end position="319"/>
    </location>
</feature>
<dbReference type="InterPro" id="IPR013087">
    <property type="entry name" value="Znf_C2H2_type"/>
</dbReference>
<organism evidence="14 15">
    <name type="scientific">Diaphorina citri</name>
    <name type="common">Asian citrus psyllid</name>
    <dbReference type="NCBI Taxonomy" id="121845"/>
    <lineage>
        <taxon>Eukaryota</taxon>
        <taxon>Metazoa</taxon>
        <taxon>Ecdysozoa</taxon>
        <taxon>Arthropoda</taxon>
        <taxon>Hexapoda</taxon>
        <taxon>Insecta</taxon>
        <taxon>Pterygota</taxon>
        <taxon>Neoptera</taxon>
        <taxon>Paraneoptera</taxon>
        <taxon>Hemiptera</taxon>
        <taxon>Sternorrhyncha</taxon>
        <taxon>Psylloidea</taxon>
        <taxon>Psyllidae</taxon>
        <taxon>Diaphorininae</taxon>
        <taxon>Diaphorina</taxon>
    </lineage>
</organism>
<feature type="domain" description="C2H2-type" evidence="12">
    <location>
        <begin position="552"/>
        <end position="579"/>
    </location>
</feature>
<evidence type="ECO:0000313" key="14">
    <source>
        <dbReference type="Proteomes" id="UP000079169"/>
    </source>
</evidence>
<evidence type="ECO:0000256" key="2">
    <source>
        <dbReference type="ARBA" id="ARBA00022723"/>
    </source>
</evidence>
<feature type="region of interest" description="Disordered" evidence="11">
    <location>
        <begin position="165"/>
        <end position="199"/>
    </location>
</feature>
<evidence type="ECO:0000256" key="9">
    <source>
        <dbReference type="PROSITE-ProRule" id="PRU01263"/>
    </source>
</evidence>
<dbReference type="SMART" id="SM00355">
    <property type="entry name" value="ZnF_C2H2"/>
    <property type="match status" value="14"/>
</dbReference>
<dbReference type="GO" id="GO:0003682">
    <property type="term" value="F:chromatin binding"/>
    <property type="evidence" value="ECO:0007669"/>
    <property type="project" value="UniProtKB-ARBA"/>
</dbReference>
<dbReference type="GeneID" id="103511584"/>
<feature type="compositionally biased region" description="Basic and acidic residues" evidence="11">
    <location>
        <begin position="110"/>
        <end position="123"/>
    </location>
</feature>
<dbReference type="GO" id="GO:0000981">
    <property type="term" value="F:DNA-binding transcription factor activity, RNA polymerase II-specific"/>
    <property type="evidence" value="ECO:0007669"/>
    <property type="project" value="TreeGrafter"/>
</dbReference>
<keyword evidence="10" id="KW-0175">Coiled coil</keyword>
<keyword evidence="5 9" id="KW-0862">Zinc</keyword>
<dbReference type="GO" id="GO:0008270">
    <property type="term" value="F:zinc ion binding"/>
    <property type="evidence" value="ECO:0007669"/>
    <property type="project" value="UniProtKB-UniRule"/>
</dbReference>
<feature type="binding site" evidence="9">
    <location>
        <position position="60"/>
    </location>
    <ligand>
        <name>Zn(2+)</name>
        <dbReference type="ChEBI" id="CHEBI:29105"/>
    </ligand>
</feature>
<feature type="domain" description="C2H2-type" evidence="12">
    <location>
        <begin position="494"/>
        <end position="522"/>
    </location>
</feature>
<dbReference type="SUPFAM" id="SSF57667">
    <property type="entry name" value="beta-beta-alpha zinc fingers"/>
    <property type="match status" value="8"/>
</dbReference>
<name>A0A1S3D4Y3_DIACI</name>
<dbReference type="Gene3D" id="3.30.160.60">
    <property type="entry name" value="Classic Zinc Finger"/>
    <property type="match status" value="12"/>
</dbReference>
<feature type="domain" description="ZAD" evidence="13">
    <location>
        <begin position="7"/>
        <end position="87"/>
    </location>
</feature>
<keyword evidence="2 9" id="KW-0479">Metal-binding</keyword>
<dbReference type="GO" id="GO:0000785">
    <property type="term" value="C:chromatin"/>
    <property type="evidence" value="ECO:0007669"/>
    <property type="project" value="UniProtKB-ARBA"/>
</dbReference>
<sequence>MAKNKSKTCLVCDGSTQSLRNTFSIFIQPVSTSDKKIVEILSTVLNTDLKENSVHSVVICKKCYKVCNDIDEIQERLEELKKDIVASYEKTLRKQNECILEFDEGDEDDLKSKDDNEIFEPKKPVVSKKKAKASTQPTPAKPVSPVKTQSRTVVTVKMVDLNDPEVKPQLSDGLEGEDKTTDEYITTNEVDDDSDFDLDDNDDRVEEIMEADLKEGEFPLKLEVKKEQLTSKRTRGRPRKKPKEEEIEMTPQMVIIKGEDNTYNCLLCESLENRDAKDIISHVRTVHDIKLYICDMCGKEFMKRSELHIHLDEHMSTQEEGEFQCEVCNRIFNSLRLYRVHKKLHFQQPNNYSNDLCGKRFRKSRSIMEDHLVSHTGARPYECKTCKKTFVSKYTYKAHLVTHTDRKRPFSCEKCDKSFYTQQNLVQHEKTHSGSKDFVCTECGKAFGTLRNLEVHLAVHTGNRPFICRVCGKSFVRKAEVKDHERTHTGEKPYQCEFCGAQFSQRSNLQSHKRATHFNDKRYPCTSCPKAFKRRRLLDYHIKAAHTGERPYQCDICNATFIYPEHFKKHRRIHTGEKPYVCEVCGKAFNSRDNRNAHRFVHSDKKPYECVVCGAGFMRKPLLYAHMAYQNHETETIVINQPQLSAQGELESFPVSDSEDNVKMTLVQDEDGNTKLVPLEFSTTNEDESQDSNLSVEHLIINDNGQMSQNLGVLSIIKYGLTGLVYFQVCGKAFNSRDNRNAHRFVHSDKKPYECVVCGAGFMRKPLLYAHMAYQNHETETIVINQPQLSAQGELESFPVSDSEDNVKMTLVQDEDGNTKLVPLEFSTTNEDESQDSNLSVEHLIINDNGQVVELKSELNVDAADIREISELGNSNDGVVTLEDVNMVQDSTILETDDGPVHLLQIRLPDEKGELRETWVNIIPSE</sequence>
<dbReference type="PaxDb" id="121845-A0A1S3D4Y3"/>
<feature type="compositionally biased region" description="Acidic residues" evidence="11">
    <location>
        <begin position="189"/>
        <end position="199"/>
    </location>
</feature>
<gene>
    <name evidence="15" type="primary">LOC103511584</name>
</gene>
<dbReference type="PROSITE" id="PS00028">
    <property type="entry name" value="ZINC_FINGER_C2H2_1"/>
    <property type="match status" value="12"/>
</dbReference>
<evidence type="ECO:0000256" key="6">
    <source>
        <dbReference type="ARBA" id="ARBA00022843"/>
    </source>
</evidence>
<evidence type="ECO:0000259" key="13">
    <source>
        <dbReference type="PROSITE" id="PS51915"/>
    </source>
</evidence>
<dbReference type="KEGG" id="dci:103511584"/>
<dbReference type="InterPro" id="IPR050717">
    <property type="entry name" value="C2H2-ZF_Transcription_Reg"/>
</dbReference>
<proteinExistence type="predicted"/>
<evidence type="ECO:0000256" key="11">
    <source>
        <dbReference type="SAM" id="MobiDB-lite"/>
    </source>
</evidence>
<feature type="domain" description="C2H2-type" evidence="12">
    <location>
        <begin position="608"/>
        <end position="637"/>
    </location>
</feature>
<feature type="domain" description="C2H2-type" evidence="12">
    <location>
        <begin position="580"/>
        <end position="607"/>
    </location>
</feature>
<evidence type="ECO:0000256" key="10">
    <source>
        <dbReference type="SAM" id="Coils"/>
    </source>
</evidence>
<feature type="domain" description="C2H2-type" evidence="12">
    <location>
        <begin position="323"/>
        <end position="350"/>
    </location>
</feature>
<feature type="domain" description="C2H2-type" evidence="12">
    <location>
        <begin position="410"/>
        <end position="437"/>
    </location>
</feature>
<evidence type="ECO:0000256" key="5">
    <source>
        <dbReference type="ARBA" id="ARBA00022833"/>
    </source>
</evidence>
<dbReference type="AlphaFoldDB" id="A0A1S3D4Y3"/>
<keyword evidence="4 8" id="KW-0863">Zinc-finger</keyword>
<feature type="domain" description="C2H2-type" evidence="12">
    <location>
        <begin position="352"/>
        <end position="380"/>
    </location>
</feature>
<dbReference type="PROSITE" id="PS51915">
    <property type="entry name" value="ZAD"/>
    <property type="match status" value="1"/>
</dbReference>
<dbReference type="GO" id="GO:0000977">
    <property type="term" value="F:RNA polymerase II transcription regulatory region sequence-specific DNA binding"/>
    <property type="evidence" value="ECO:0007669"/>
    <property type="project" value="TreeGrafter"/>
</dbReference>
<feature type="domain" description="C2H2-type" evidence="12">
    <location>
        <begin position="523"/>
        <end position="551"/>
    </location>
</feature>
<feature type="domain" description="C2H2-type" evidence="12">
    <location>
        <begin position="438"/>
        <end position="465"/>
    </location>
</feature>
<dbReference type="FunFam" id="3.30.160.60:FF:002343">
    <property type="entry name" value="Zinc finger protein 33A"/>
    <property type="match status" value="1"/>
</dbReference>
<dbReference type="FunFam" id="3.30.160.60:FF:000176">
    <property type="entry name" value="zinc finger protein 70"/>
    <property type="match status" value="1"/>
</dbReference>
<dbReference type="Pfam" id="PF00096">
    <property type="entry name" value="zf-C2H2"/>
    <property type="match status" value="9"/>
</dbReference>
<keyword evidence="1" id="KW-1017">Isopeptide bond</keyword>
<dbReference type="Proteomes" id="UP000079169">
    <property type="component" value="Unplaced"/>
</dbReference>
<dbReference type="STRING" id="121845.A0A1S3D4Y3"/>
<dbReference type="InterPro" id="IPR036236">
    <property type="entry name" value="Znf_C2H2_sf"/>
</dbReference>
<dbReference type="FunFam" id="3.30.160.60:FF:001290">
    <property type="entry name" value="Zinc finger 45-like"/>
    <property type="match status" value="1"/>
</dbReference>
<keyword evidence="14" id="KW-1185">Reference proteome</keyword>
<dbReference type="RefSeq" id="XP_008474531.2">
    <property type="nucleotide sequence ID" value="XM_008476309.3"/>
</dbReference>
<dbReference type="GO" id="GO:0040029">
    <property type="term" value="P:epigenetic regulation of gene expression"/>
    <property type="evidence" value="ECO:0007669"/>
    <property type="project" value="UniProtKB-ARBA"/>
</dbReference>
<evidence type="ECO:0000256" key="4">
    <source>
        <dbReference type="ARBA" id="ARBA00022771"/>
    </source>
</evidence>
<feature type="domain" description="C2H2-type" evidence="12">
    <location>
        <begin position="466"/>
        <end position="493"/>
    </location>
</feature>
<reference evidence="15" key="1">
    <citation type="submission" date="2025-08" db="UniProtKB">
        <authorList>
            <consortium name="RefSeq"/>
        </authorList>
    </citation>
    <scope>IDENTIFICATION</scope>
</reference>
<keyword evidence="7" id="KW-0238">DNA-binding</keyword>
<dbReference type="FunFam" id="3.30.160.60:FF:000086">
    <property type="entry name" value="transcription factor E4F1 isoform X1"/>
    <property type="match status" value="1"/>
</dbReference>
<evidence type="ECO:0000256" key="1">
    <source>
        <dbReference type="ARBA" id="ARBA00022499"/>
    </source>
</evidence>
<feature type="coiled-coil region" evidence="10">
    <location>
        <begin position="63"/>
        <end position="90"/>
    </location>
</feature>
<feature type="binding site" evidence="9">
    <location>
        <position position="63"/>
    </location>
    <ligand>
        <name>Zn(2+)</name>
        <dbReference type="ChEBI" id="CHEBI:29105"/>
    </ligand>
</feature>
<dbReference type="PANTHER" id="PTHR14196">
    <property type="entry name" value="ODD-SKIPPED - RELATED"/>
    <property type="match status" value="1"/>
</dbReference>
<dbReference type="PROSITE" id="PS50157">
    <property type="entry name" value="ZINC_FINGER_C2H2_2"/>
    <property type="match status" value="14"/>
</dbReference>
<protein>
    <submittedName>
        <fullName evidence="15">LOW QUALITY PROTEIN: zinc finger protein 234-like</fullName>
    </submittedName>
</protein>
<dbReference type="FunFam" id="3.30.160.60:FF:000624">
    <property type="entry name" value="zinc finger protein 697"/>
    <property type="match status" value="1"/>
</dbReference>
<keyword evidence="6" id="KW-0832">Ubl conjugation</keyword>
<feature type="binding site" evidence="9">
    <location>
        <position position="12"/>
    </location>
    <ligand>
        <name>Zn(2+)</name>
        <dbReference type="ChEBI" id="CHEBI:29105"/>
    </ligand>
</feature>
<feature type="domain" description="C2H2-type" evidence="12">
    <location>
        <begin position="730"/>
        <end position="752"/>
    </location>
</feature>
<evidence type="ECO:0000256" key="3">
    <source>
        <dbReference type="ARBA" id="ARBA00022737"/>
    </source>
</evidence>